<reference evidence="2" key="2">
    <citation type="submission" date="2020-05" db="UniProtKB">
        <authorList>
            <consortium name="EnsemblMetazoa"/>
        </authorList>
    </citation>
    <scope>IDENTIFICATION</scope>
    <source>
        <strain evidence="2">IAEA</strain>
    </source>
</reference>
<dbReference type="AlphaFoldDB" id="A0A1B0ADC3"/>
<reference evidence="3" key="1">
    <citation type="submission" date="2014-03" db="EMBL/GenBank/DDBJ databases">
        <authorList>
            <person name="Aksoy S."/>
            <person name="Warren W."/>
            <person name="Wilson R.K."/>
        </authorList>
    </citation>
    <scope>NUCLEOTIDE SEQUENCE [LARGE SCALE GENOMIC DNA]</scope>
    <source>
        <strain evidence="3">IAEA</strain>
    </source>
</reference>
<name>A0A1B0ADC3_GLOPL</name>
<dbReference type="VEuPathDB" id="VectorBase:GPAI041991"/>
<keyword evidence="1" id="KW-0812">Transmembrane</keyword>
<evidence type="ECO:0000313" key="3">
    <source>
        <dbReference type="Proteomes" id="UP000092445"/>
    </source>
</evidence>
<dbReference type="Proteomes" id="UP000092445">
    <property type="component" value="Unassembled WGS sequence"/>
</dbReference>
<keyword evidence="3" id="KW-1185">Reference proteome</keyword>
<dbReference type="EnsemblMetazoa" id="GPAI041991-RA">
    <property type="protein sequence ID" value="GPAI041991-PA"/>
    <property type="gene ID" value="GPAI041991"/>
</dbReference>
<keyword evidence="1" id="KW-1133">Transmembrane helix</keyword>
<keyword evidence="1" id="KW-0472">Membrane</keyword>
<evidence type="ECO:0000256" key="1">
    <source>
        <dbReference type="SAM" id="Phobius"/>
    </source>
</evidence>
<feature type="transmembrane region" description="Helical" evidence="1">
    <location>
        <begin position="60"/>
        <end position="80"/>
    </location>
</feature>
<sequence length="190" mass="21745">MKRNYSQASRKQQTTLLDCKLHNVAESLKYRSVVAKTMTTHPRLEARLQSHSAQSTNCNVAALQTTGFVLSAFFLLFPYVCCMRSFLSSQIVSDIVHHDFTTIMVNDTSIHQVSVLIEPTSKGPNTSFAINNIMFWKERKNVHFECEALKTCDKLVFRELEKESIERILNILSSSYNHRAYPYGVHPLVN</sequence>
<protein>
    <submittedName>
        <fullName evidence="2">Uncharacterized protein</fullName>
    </submittedName>
</protein>
<proteinExistence type="predicted"/>
<evidence type="ECO:0000313" key="2">
    <source>
        <dbReference type="EnsemblMetazoa" id="GPAI041991-PA"/>
    </source>
</evidence>
<organism evidence="2 3">
    <name type="scientific">Glossina pallidipes</name>
    <name type="common">Tsetse fly</name>
    <dbReference type="NCBI Taxonomy" id="7398"/>
    <lineage>
        <taxon>Eukaryota</taxon>
        <taxon>Metazoa</taxon>
        <taxon>Ecdysozoa</taxon>
        <taxon>Arthropoda</taxon>
        <taxon>Hexapoda</taxon>
        <taxon>Insecta</taxon>
        <taxon>Pterygota</taxon>
        <taxon>Neoptera</taxon>
        <taxon>Endopterygota</taxon>
        <taxon>Diptera</taxon>
        <taxon>Brachycera</taxon>
        <taxon>Muscomorpha</taxon>
        <taxon>Hippoboscoidea</taxon>
        <taxon>Glossinidae</taxon>
        <taxon>Glossina</taxon>
    </lineage>
</organism>
<accession>A0A1B0ADC3</accession>